<dbReference type="SUPFAM" id="SSF109755">
    <property type="entry name" value="PhoU-like"/>
    <property type="match status" value="1"/>
</dbReference>
<organism evidence="8 9">
    <name type="scientific">Granulosicoccus antarcticus IMCC3135</name>
    <dbReference type="NCBI Taxonomy" id="1192854"/>
    <lineage>
        <taxon>Bacteria</taxon>
        <taxon>Pseudomonadati</taxon>
        <taxon>Pseudomonadota</taxon>
        <taxon>Gammaproteobacteria</taxon>
        <taxon>Chromatiales</taxon>
        <taxon>Granulosicoccaceae</taxon>
        <taxon>Granulosicoccus</taxon>
    </lineage>
</organism>
<dbReference type="Pfam" id="PF02690">
    <property type="entry name" value="Na_Pi_cotrans"/>
    <property type="match status" value="2"/>
</dbReference>
<name>A0A2Z2NQ96_9GAMM</name>
<dbReference type="Proteomes" id="UP000250079">
    <property type="component" value="Chromosome"/>
</dbReference>
<protein>
    <recommendedName>
        <fullName evidence="7">PhoU domain-containing protein</fullName>
    </recommendedName>
</protein>
<evidence type="ECO:0000313" key="8">
    <source>
        <dbReference type="EMBL" id="ASJ73399.1"/>
    </source>
</evidence>
<keyword evidence="5 6" id="KW-0472">Membrane</keyword>
<evidence type="ECO:0000256" key="2">
    <source>
        <dbReference type="ARBA" id="ARBA00022475"/>
    </source>
</evidence>
<feature type="domain" description="PhoU" evidence="7">
    <location>
        <begin position="346"/>
        <end position="425"/>
    </location>
</feature>
<keyword evidence="4 6" id="KW-1133">Transmembrane helix</keyword>
<evidence type="ECO:0000256" key="1">
    <source>
        <dbReference type="ARBA" id="ARBA00004651"/>
    </source>
</evidence>
<gene>
    <name evidence="8" type="ORF">IMCC3135_16585</name>
</gene>
<dbReference type="AlphaFoldDB" id="A0A2Z2NQ96"/>
<dbReference type="OrthoDB" id="5778511at2"/>
<feature type="transmembrane region" description="Helical" evidence="6">
    <location>
        <begin position="6"/>
        <end position="24"/>
    </location>
</feature>
<dbReference type="PANTHER" id="PTHR10010">
    <property type="entry name" value="SOLUTE CARRIER FAMILY 34 SODIUM PHOSPHATE , MEMBER 2-RELATED"/>
    <property type="match status" value="1"/>
</dbReference>
<comment type="subcellular location">
    <subcellularLocation>
        <location evidence="1">Cell membrane</location>
        <topology evidence="1">Multi-pass membrane protein</topology>
    </subcellularLocation>
</comment>
<keyword evidence="9" id="KW-1185">Reference proteome</keyword>
<evidence type="ECO:0000256" key="6">
    <source>
        <dbReference type="SAM" id="Phobius"/>
    </source>
</evidence>
<dbReference type="Gene3D" id="1.20.58.220">
    <property type="entry name" value="Phosphate transport system protein phou homolog 2, domain 2"/>
    <property type="match status" value="1"/>
</dbReference>
<dbReference type="InterPro" id="IPR038078">
    <property type="entry name" value="PhoU-like_sf"/>
</dbReference>
<sequence length="565" mass="62051">MEILSFVVNLTGATMLLLFSVRLVRTGIERAHGAAFQKHLVKQTNLISASLSGVGLAVILQSSAAVALLASGFFMSGYLSFSTGLAIVLGGDLGSALVIRILSYSVDWIIAPLLAVGGWCVIKSESKTLRQYGRVIMGIALILISLGYLRQAIEPFRESALLPTIAAYLEQDYVSAFIVGAILTFGMHSSVAAILVVITFVEIDAVTFEAGLSLLVGANFGSGFIPVWLTKGMPGEARRLVFANLFARGILSLFVLSILPILHSYFVGKPEPGSHMLMVGHMVFNATLVLLTLPFCRHIEGIMKKMYPGRQSVKSVKRALIQPVSVLEKGTINTPKLAFTSLKQELLRMLGLVESMFHPVMQIYLDSNDDQVQAIRQKDKEVNACLFGIRSFVASIPTELYNKAESRVASDLLEYAIRLESAGDVVARQITELAVDFRINGYKFSGEGQAELTKMHEEILSNFKLAANVLISNDPENARLLSLEKTEIKRVERQSRKRHLKRLQNGLTESFETSDIHLETLRAFREFNGHVAAIAYPVLYETGQLLETRLITTLPVSSDSVKKQA</sequence>
<dbReference type="NCBIfam" id="NF037997">
    <property type="entry name" value="Na_Pi_symport"/>
    <property type="match status" value="1"/>
</dbReference>
<dbReference type="EMBL" id="CP018632">
    <property type="protein sequence ID" value="ASJ73399.1"/>
    <property type="molecule type" value="Genomic_DNA"/>
</dbReference>
<evidence type="ECO:0000256" key="4">
    <source>
        <dbReference type="ARBA" id="ARBA00022989"/>
    </source>
</evidence>
<evidence type="ECO:0000259" key="7">
    <source>
        <dbReference type="Pfam" id="PF01895"/>
    </source>
</evidence>
<dbReference type="GO" id="GO:0005886">
    <property type="term" value="C:plasma membrane"/>
    <property type="evidence" value="ECO:0007669"/>
    <property type="project" value="UniProtKB-SubCell"/>
</dbReference>
<dbReference type="Pfam" id="PF01895">
    <property type="entry name" value="PhoU"/>
    <property type="match status" value="1"/>
</dbReference>
<dbReference type="GO" id="GO:0044341">
    <property type="term" value="P:sodium-dependent phosphate transport"/>
    <property type="evidence" value="ECO:0007669"/>
    <property type="project" value="InterPro"/>
</dbReference>
<dbReference type="GO" id="GO:0005436">
    <property type="term" value="F:sodium:phosphate symporter activity"/>
    <property type="evidence" value="ECO:0007669"/>
    <property type="project" value="InterPro"/>
</dbReference>
<evidence type="ECO:0000256" key="5">
    <source>
        <dbReference type="ARBA" id="ARBA00023136"/>
    </source>
</evidence>
<feature type="transmembrane region" description="Helical" evidence="6">
    <location>
        <begin position="275"/>
        <end position="296"/>
    </location>
</feature>
<reference evidence="8 9" key="1">
    <citation type="submission" date="2016-12" db="EMBL/GenBank/DDBJ databases">
        <authorList>
            <person name="Song W.-J."/>
            <person name="Kurnit D.M."/>
        </authorList>
    </citation>
    <scope>NUCLEOTIDE SEQUENCE [LARGE SCALE GENOMIC DNA]</scope>
    <source>
        <strain evidence="8 9">IMCC3135</strain>
    </source>
</reference>
<accession>A0A2Z2NQ96</accession>
<keyword evidence="3 6" id="KW-0812">Transmembrane</keyword>
<keyword evidence="2" id="KW-1003">Cell membrane</keyword>
<evidence type="ECO:0000256" key="3">
    <source>
        <dbReference type="ARBA" id="ARBA00022692"/>
    </source>
</evidence>
<evidence type="ECO:0000313" key="9">
    <source>
        <dbReference type="Proteomes" id="UP000250079"/>
    </source>
</evidence>
<dbReference type="KEGG" id="gai:IMCC3135_16585"/>
<feature type="transmembrane region" description="Helical" evidence="6">
    <location>
        <begin position="210"/>
        <end position="229"/>
    </location>
</feature>
<proteinExistence type="predicted"/>
<feature type="transmembrane region" description="Helical" evidence="6">
    <location>
        <begin position="134"/>
        <end position="153"/>
    </location>
</feature>
<feature type="transmembrane region" description="Helical" evidence="6">
    <location>
        <begin position="66"/>
        <end position="89"/>
    </location>
</feature>
<feature type="transmembrane region" description="Helical" evidence="6">
    <location>
        <begin position="173"/>
        <end position="198"/>
    </location>
</feature>
<dbReference type="InterPro" id="IPR003841">
    <property type="entry name" value="Na/Pi_transpt"/>
</dbReference>
<dbReference type="InterPro" id="IPR026022">
    <property type="entry name" value="PhoU_dom"/>
</dbReference>
<feature type="transmembrane region" description="Helical" evidence="6">
    <location>
        <begin position="241"/>
        <end position="263"/>
    </location>
</feature>
<dbReference type="PANTHER" id="PTHR10010:SF46">
    <property type="entry name" value="SODIUM-DEPENDENT PHOSPHATE TRANSPORT PROTEIN 2B"/>
    <property type="match status" value="1"/>
</dbReference>
<feature type="transmembrane region" description="Helical" evidence="6">
    <location>
        <begin position="101"/>
        <end position="122"/>
    </location>
</feature>
<feature type="transmembrane region" description="Helical" evidence="6">
    <location>
        <begin position="44"/>
        <end position="60"/>
    </location>
</feature>